<name>A0A1G7U5S7_9PROT</name>
<dbReference type="STRING" id="83401.SAMN05421742_101223"/>
<evidence type="ECO:0000313" key="2">
    <source>
        <dbReference type="Proteomes" id="UP000217076"/>
    </source>
</evidence>
<dbReference type="Proteomes" id="UP000217076">
    <property type="component" value="Unassembled WGS sequence"/>
</dbReference>
<sequence length="639" mass="68422">MSRVHTTKTNFTGGEISPDLLGRAELTAFENGAAALRNVVVHPTGGVSRRPGLRHVGILPAGAEAGCRLIAFTFNTEQTYLLALSDQWLDVFMDGAWVHGFAVPWTAAQIPQVAWTQSADTLLVVHPEVAPRRITRSGHSAWSIEPWSFHADDDGIIHQPYHKFAAAEVTLAASATSGTVTLSASAEVFQAGHVGTRLRLATKEVLVTAVTSPTEATAEVRQTLSGTAATRDWEEQAFSTVRGWPVTVTFHQDRLVIGGARDLPNRLWLSKSADLFNFDLGEGLDDEAIDFAILSDAVNAIRGVFSGRHLQVLTTGAEWMVSGDPLTPTSIQLKRQTRVGSISGRYIPPRDIDGATLFCAASGREVREFLFTDVEQSYGAAELSLLARHLVFEPRDMDANPATRQLHLVRGDGALVTVANYRAEKVVAWSLSETEGCFLSVAVVDDVTWFLVLRQGTVRVECFDPALGLDGALSGSEATAKTAWSGLDHLEGLAVRVLGEGADLGLLPVEEGALELPYAVSEISAGLPYSHLIEPLPPTASGAGRGSPGLTVRLIRAVFRLKDTAGLKLDTGRGPRDVPFKRLGAAGVLDTAPPLFSGDVGVRALGWVRDGTKPLWRVSGDAPLPCTVLSVTTEMKVNV</sequence>
<dbReference type="OrthoDB" id="5438497at2"/>
<protein>
    <submittedName>
        <fullName evidence="1">Uncharacterized protein</fullName>
    </submittedName>
</protein>
<accession>A0A1G7U5S7</accession>
<keyword evidence="2" id="KW-1185">Reference proteome</keyword>
<dbReference type="AlphaFoldDB" id="A0A1G7U5S7"/>
<dbReference type="RefSeq" id="WP_092614122.1">
    <property type="nucleotide sequence ID" value="NZ_FNCV01000001.1"/>
</dbReference>
<dbReference type="EMBL" id="FNCV01000001">
    <property type="protein sequence ID" value="SDG42995.1"/>
    <property type="molecule type" value="Genomic_DNA"/>
</dbReference>
<reference evidence="2" key="1">
    <citation type="submission" date="2016-10" db="EMBL/GenBank/DDBJ databases">
        <authorList>
            <person name="Varghese N."/>
            <person name="Submissions S."/>
        </authorList>
    </citation>
    <scope>NUCLEOTIDE SEQUENCE [LARGE SCALE GENOMIC DNA]</scope>
    <source>
        <strain evidence="2">930I</strain>
    </source>
</reference>
<organism evidence="1 2">
    <name type="scientific">Roseospirillum parvum</name>
    <dbReference type="NCBI Taxonomy" id="83401"/>
    <lineage>
        <taxon>Bacteria</taxon>
        <taxon>Pseudomonadati</taxon>
        <taxon>Pseudomonadota</taxon>
        <taxon>Alphaproteobacteria</taxon>
        <taxon>Rhodospirillales</taxon>
        <taxon>Rhodospirillaceae</taxon>
        <taxon>Roseospirillum</taxon>
    </lineage>
</organism>
<proteinExistence type="predicted"/>
<evidence type="ECO:0000313" key="1">
    <source>
        <dbReference type="EMBL" id="SDG42995.1"/>
    </source>
</evidence>
<gene>
    <name evidence="1" type="ORF">SAMN05421742_101223</name>
</gene>